<dbReference type="Gene3D" id="3.40.50.150">
    <property type="entry name" value="Vaccinia Virus protein VP39"/>
    <property type="match status" value="1"/>
</dbReference>
<gene>
    <name evidence="2" type="ORF">C7444_101133</name>
</gene>
<feature type="domain" description="Methyltransferase type 11" evidence="1">
    <location>
        <begin position="48"/>
        <end position="142"/>
    </location>
</feature>
<evidence type="ECO:0000313" key="2">
    <source>
        <dbReference type="EMBL" id="PXW99303.1"/>
    </source>
</evidence>
<dbReference type="GO" id="GO:0008757">
    <property type="term" value="F:S-adenosylmethionine-dependent methyltransferase activity"/>
    <property type="evidence" value="ECO:0007669"/>
    <property type="project" value="InterPro"/>
</dbReference>
<evidence type="ECO:0000313" key="3">
    <source>
        <dbReference type="Proteomes" id="UP000247811"/>
    </source>
</evidence>
<organism evidence="2 3">
    <name type="scientific">Sphaerotilus hippei</name>
    <dbReference type="NCBI Taxonomy" id="744406"/>
    <lineage>
        <taxon>Bacteria</taxon>
        <taxon>Pseudomonadati</taxon>
        <taxon>Pseudomonadota</taxon>
        <taxon>Betaproteobacteria</taxon>
        <taxon>Burkholderiales</taxon>
        <taxon>Sphaerotilaceae</taxon>
        <taxon>Sphaerotilus</taxon>
    </lineage>
</organism>
<keyword evidence="2" id="KW-0808">Transferase</keyword>
<protein>
    <submittedName>
        <fullName evidence="2">Methyltransferase family protein</fullName>
    </submittedName>
</protein>
<name>A0A318HGX1_9BURK</name>
<dbReference type="RefSeq" id="WP_110398887.1">
    <property type="nucleotide sequence ID" value="NZ_QJJS01000001.1"/>
</dbReference>
<keyword evidence="3" id="KW-1185">Reference proteome</keyword>
<comment type="caution">
    <text evidence="2">The sequence shown here is derived from an EMBL/GenBank/DDBJ whole genome shotgun (WGS) entry which is preliminary data.</text>
</comment>
<proteinExistence type="predicted"/>
<dbReference type="OrthoDB" id="9797252at2"/>
<dbReference type="PANTHER" id="PTHR43861">
    <property type="entry name" value="TRANS-ACONITATE 2-METHYLTRANSFERASE-RELATED"/>
    <property type="match status" value="1"/>
</dbReference>
<dbReference type="EMBL" id="QJJS01000001">
    <property type="protein sequence ID" value="PXW99303.1"/>
    <property type="molecule type" value="Genomic_DNA"/>
</dbReference>
<sequence length="279" mass="29774">MSPPEPGPATQPPPDLAEHFARIVTDRHLKAGRALVAALGPLQGGGVLELGCGTGLLSEHLAEVVGPGGEVLGLDPSPYHVTIAHQRARPHVRVQVGSATTLGRFPAGCFDAVVANDLLHTWPEPAQVLHELHRVLRPGGRLGLVTPCRDHPHPVDTATAAVLARKPYDRHPPAAEDLGQAVNATGLEALLHEAGFERVRIEAQADVTVHPSVNAAIEFVQAGRWGRFLRQLPETPFNLRARARSEVAAELVRVRTDEGIRHTGVRLLAVATRALPAPC</sequence>
<dbReference type="Proteomes" id="UP000247811">
    <property type="component" value="Unassembled WGS sequence"/>
</dbReference>
<dbReference type="CDD" id="cd02440">
    <property type="entry name" value="AdoMet_MTases"/>
    <property type="match status" value="1"/>
</dbReference>
<dbReference type="GO" id="GO:0032259">
    <property type="term" value="P:methylation"/>
    <property type="evidence" value="ECO:0007669"/>
    <property type="project" value="UniProtKB-KW"/>
</dbReference>
<dbReference type="SUPFAM" id="SSF53335">
    <property type="entry name" value="S-adenosyl-L-methionine-dependent methyltransferases"/>
    <property type="match status" value="1"/>
</dbReference>
<dbReference type="Pfam" id="PF08241">
    <property type="entry name" value="Methyltransf_11"/>
    <property type="match status" value="1"/>
</dbReference>
<reference evidence="2 3" key="1">
    <citation type="submission" date="2018-05" db="EMBL/GenBank/DDBJ databases">
        <title>Genomic Encyclopedia of Type Strains, Phase IV (KMG-IV): sequencing the most valuable type-strain genomes for metagenomic binning, comparative biology and taxonomic classification.</title>
        <authorList>
            <person name="Goeker M."/>
        </authorList>
    </citation>
    <scope>NUCLEOTIDE SEQUENCE [LARGE SCALE GENOMIC DNA]</scope>
    <source>
        <strain evidence="2 3">DSM 566</strain>
    </source>
</reference>
<dbReference type="AlphaFoldDB" id="A0A318HGX1"/>
<evidence type="ECO:0000259" key="1">
    <source>
        <dbReference type="Pfam" id="PF08241"/>
    </source>
</evidence>
<keyword evidence="2" id="KW-0489">Methyltransferase</keyword>
<dbReference type="InterPro" id="IPR029063">
    <property type="entry name" value="SAM-dependent_MTases_sf"/>
</dbReference>
<dbReference type="InterPro" id="IPR013216">
    <property type="entry name" value="Methyltransf_11"/>
</dbReference>
<accession>A0A318HGX1</accession>